<proteinExistence type="predicted"/>
<accession>A0A0A8ZVR8</accession>
<keyword evidence="1" id="KW-0812">Transmembrane</keyword>
<keyword evidence="1" id="KW-0472">Membrane</keyword>
<feature type="transmembrane region" description="Helical" evidence="1">
    <location>
        <begin position="12"/>
        <end position="32"/>
    </location>
</feature>
<evidence type="ECO:0000256" key="1">
    <source>
        <dbReference type="SAM" id="Phobius"/>
    </source>
</evidence>
<reference evidence="2" key="1">
    <citation type="submission" date="2014-09" db="EMBL/GenBank/DDBJ databases">
        <authorList>
            <person name="Magalhaes I.L.F."/>
            <person name="Oliveira U."/>
            <person name="Santos F.R."/>
            <person name="Vidigal T.H.D.A."/>
            <person name="Brescovit A.D."/>
            <person name="Santos A.J."/>
        </authorList>
    </citation>
    <scope>NUCLEOTIDE SEQUENCE</scope>
    <source>
        <tissue evidence="2">Shoot tissue taken approximately 20 cm above the soil surface</tissue>
    </source>
</reference>
<protein>
    <submittedName>
        <fullName evidence="2">Uncharacterized protein</fullName>
    </submittedName>
</protein>
<organism evidence="2">
    <name type="scientific">Arundo donax</name>
    <name type="common">Giant reed</name>
    <name type="synonym">Donax arundinaceus</name>
    <dbReference type="NCBI Taxonomy" id="35708"/>
    <lineage>
        <taxon>Eukaryota</taxon>
        <taxon>Viridiplantae</taxon>
        <taxon>Streptophyta</taxon>
        <taxon>Embryophyta</taxon>
        <taxon>Tracheophyta</taxon>
        <taxon>Spermatophyta</taxon>
        <taxon>Magnoliopsida</taxon>
        <taxon>Liliopsida</taxon>
        <taxon>Poales</taxon>
        <taxon>Poaceae</taxon>
        <taxon>PACMAD clade</taxon>
        <taxon>Arundinoideae</taxon>
        <taxon>Arundineae</taxon>
        <taxon>Arundo</taxon>
    </lineage>
</organism>
<evidence type="ECO:0000313" key="2">
    <source>
        <dbReference type="EMBL" id="JAD38892.1"/>
    </source>
</evidence>
<dbReference type="AlphaFoldDB" id="A0A0A8ZVR8"/>
<dbReference type="EMBL" id="GBRH01259003">
    <property type="protein sequence ID" value="JAD38892.1"/>
    <property type="molecule type" value="Transcribed_RNA"/>
</dbReference>
<name>A0A0A8ZVR8_ARUDO</name>
<keyword evidence="1" id="KW-1133">Transmembrane helix</keyword>
<sequence length="33" mass="3592">MPPLLDKVHAGTLLIFTSLLIGLCISMFMCALE</sequence>
<reference evidence="2" key="2">
    <citation type="journal article" date="2015" name="Data Brief">
        <title>Shoot transcriptome of the giant reed, Arundo donax.</title>
        <authorList>
            <person name="Barrero R.A."/>
            <person name="Guerrero F.D."/>
            <person name="Moolhuijzen P."/>
            <person name="Goolsby J.A."/>
            <person name="Tidwell J."/>
            <person name="Bellgard S.E."/>
            <person name="Bellgard M.I."/>
        </authorList>
    </citation>
    <scope>NUCLEOTIDE SEQUENCE</scope>
    <source>
        <tissue evidence="2">Shoot tissue taken approximately 20 cm above the soil surface</tissue>
    </source>
</reference>